<keyword evidence="2" id="KW-1185">Reference proteome</keyword>
<organism evidence="2 3">
    <name type="scientific">Panagrolaimus superbus</name>
    <dbReference type="NCBI Taxonomy" id="310955"/>
    <lineage>
        <taxon>Eukaryota</taxon>
        <taxon>Metazoa</taxon>
        <taxon>Ecdysozoa</taxon>
        <taxon>Nematoda</taxon>
        <taxon>Chromadorea</taxon>
        <taxon>Rhabditida</taxon>
        <taxon>Tylenchina</taxon>
        <taxon>Panagrolaimomorpha</taxon>
        <taxon>Panagrolaimoidea</taxon>
        <taxon>Panagrolaimidae</taxon>
        <taxon>Panagrolaimus</taxon>
    </lineage>
</organism>
<proteinExistence type="predicted"/>
<evidence type="ECO:0000313" key="2">
    <source>
        <dbReference type="Proteomes" id="UP000887577"/>
    </source>
</evidence>
<feature type="chain" id="PRO_5036698653" evidence="1">
    <location>
        <begin position="18"/>
        <end position="113"/>
    </location>
</feature>
<accession>A0A914Z3N8</accession>
<sequence length="113" mass="12569">MKLAVLFLLIFVVSTVSEPTPLGLGTFGRSCTRGTYNINTGQLTHYEDGKYCGVHMIDERACVSISYENNVTKMGCDNDGGIFPTCEHDHNYCYQQKIFIICCCNSDDCNDCS</sequence>
<dbReference type="WBParaSite" id="PSU_v2.g6637.t1">
    <property type="protein sequence ID" value="PSU_v2.g6637.t1"/>
    <property type="gene ID" value="PSU_v2.g6637"/>
</dbReference>
<evidence type="ECO:0000256" key="1">
    <source>
        <dbReference type="SAM" id="SignalP"/>
    </source>
</evidence>
<dbReference type="AlphaFoldDB" id="A0A914Z3N8"/>
<protein>
    <submittedName>
        <fullName evidence="3">Uncharacterized protein</fullName>
    </submittedName>
</protein>
<keyword evidence="1" id="KW-0732">Signal</keyword>
<reference evidence="3" key="1">
    <citation type="submission" date="2022-11" db="UniProtKB">
        <authorList>
            <consortium name="WormBaseParasite"/>
        </authorList>
    </citation>
    <scope>IDENTIFICATION</scope>
</reference>
<name>A0A914Z3N8_9BILA</name>
<feature type="signal peptide" evidence="1">
    <location>
        <begin position="1"/>
        <end position="17"/>
    </location>
</feature>
<evidence type="ECO:0000313" key="3">
    <source>
        <dbReference type="WBParaSite" id="PSU_v2.g6637.t1"/>
    </source>
</evidence>
<dbReference type="Proteomes" id="UP000887577">
    <property type="component" value="Unplaced"/>
</dbReference>